<comment type="caution">
    <text evidence="2">The sequence shown here is derived from an EMBL/GenBank/DDBJ whole genome shotgun (WGS) entry which is preliminary data.</text>
</comment>
<keyword evidence="1" id="KW-0175">Coiled coil</keyword>
<reference evidence="2 3" key="1">
    <citation type="submission" date="2024-01" db="EMBL/GenBank/DDBJ databases">
        <title>Seven novel Bacillus-like species.</title>
        <authorList>
            <person name="Liu G."/>
        </authorList>
    </citation>
    <scope>NUCLEOTIDE SEQUENCE [LARGE SCALE GENOMIC DNA]</scope>
    <source>
        <strain evidence="2 3">FJAT-51639</strain>
    </source>
</reference>
<keyword evidence="3" id="KW-1185">Reference proteome</keyword>
<accession>A0ABU8FH20</accession>
<dbReference type="InterPro" id="IPR025014">
    <property type="entry name" value="DUF3958"/>
</dbReference>
<dbReference type="Proteomes" id="UP001372526">
    <property type="component" value="Unassembled WGS sequence"/>
</dbReference>
<evidence type="ECO:0000313" key="2">
    <source>
        <dbReference type="EMBL" id="MEI4801986.1"/>
    </source>
</evidence>
<gene>
    <name evidence="2" type="ORF">WAZ07_11735</name>
</gene>
<evidence type="ECO:0000313" key="3">
    <source>
        <dbReference type="Proteomes" id="UP001372526"/>
    </source>
</evidence>
<protein>
    <submittedName>
        <fullName evidence="2">DUF3958 family protein</fullName>
    </submittedName>
</protein>
<sequence>MNQDIQKQMDQLNYKLRILSEDQYQNQRSIQRQEQAEADFYQWKGQSYRLFDRILETWHNDRELGQFFHNLRQDAGQIERKLTYELEDQKETLLKEKQNLSNLENDIHHQRQKLTLEVRS</sequence>
<organism evidence="2 3">
    <name type="scientific">Bacillus bruguierae</name>
    <dbReference type="NCBI Taxonomy" id="3127667"/>
    <lineage>
        <taxon>Bacteria</taxon>
        <taxon>Bacillati</taxon>
        <taxon>Bacillota</taxon>
        <taxon>Bacilli</taxon>
        <taxon>Bacillales</taxon>
        <taxon>Bacillaceae</taxon>
        <taxon>Bacillus</taxon>
    </lineage>
</organism>
<dbReference type="EMBL" id="JBAWSX010000006">
    <property type="protein sequence ID" value="MEI4801986.1"/>
    <property type="molecule type" value="Genomic_DNA"/>
</dbReference>
<name>A0ABU8FH20_9BACI</name>
<feature type="coiled-coil region" evidence="1">
    <location>
        <begin position="86"/>
        <end position="113"/>
    </location>
</feature>
<evidence type="ECO:0000256" key="1">
    <source>
        <dbReference type="SAM" id="Coils"/>
    </source>
</evidence>
<dbReference type="RefSeq" id="WP_336472602.1">
    <property type="nucleotide sequence ID" value="NZ_JBAWSX010000006.1"/>
</dbReference>
<dbReference type="Pfam" id="PF13125">
    <property type="entry name" value="DUF3958"/>
    <property type="match status" value="1"/>
</dbReference>
<proteinExistence type="predicted"/>